<sequence>MNIEITMPQVHNRQLMMEMDSSSFGKTSRYMAVTSFTEDSRKRVEILNFHEKLKQKTTLSRMVNRNNLERIKYNRATGVLKERLKHIQAYKKVTQNNSILRSKDYKQSLNKKYSFQALKPEINSTLIEMQPAVRRELMAKKKIERNRSECLKLIEKNLDAFDTPEQRAREERKRQMLTIKDEDDEDSEILGLSRHPTNLSVRKPYFKRERSKVQTMKRKGSLRPLKPLPGLESKGQHPILPDVRKTHHNLPAKDHPLDTLPQKVTLPPLDLKKTLPNP</sequence>
<evidence type="ECO:0000313" key="2">
    <source>
        <dbReference type="EMBL" id="CAH1782704.1"/>
    </source>
</evidence>
<gene>
    <name evidence="2" type="ORF">OFUS_LOCUS9121</name>
</gene>
<dbReference type="Proteomes" id="UP000749559">
    <property type="component" value="Unassembled WGS sequence"/>
</dbReference>
<proteinExistence type="predicted"/>
<evidence type="ECO:0000256" key="1">
    <source>
        <dbReference type="SAM" id="MobiDB-lite"/>
    </source>
</evidence>
<dbReference type="AlphaFoldDB" id="A0A8S4NQT4"/>
<name>A0A8S4NQT4_OWEFU</name>
<dbReference type="OrthoDB" id="6110747at2759"/>
<dbReference type="EMBL" id="CAIIXF020000005">
    <property type="protein sequence ID" value="CAH1782704.1"/>
    <property type="molecule type" value="Genomic_DNA"/>
</dbReference>
<keyword evidence="3" id="KW-1185">Reference proteome</keyword>
<protein>
    <submittedName>
        <fullName evidence="2">Uncharacterized protein</fullName>
    </submittedName>
</protein>
<comment type="caution">
    <text evidence="2">The sequence shown here is derived from an EMBL/GenBank/DDBJ whole genome shotgun (WGS) entry which is preliminary data.</text>
</comment>
<evidence type="ECO:0000313" key="3">
    <source>
        <dbReference type="Proteomes" id="UP000749559"/>
    </source>
</evidence>
<feature type="compositionally biased region" description="Low complexity" evidence="1">
    <location>
        <begin position="265"/>
        <end position="278"/>
    </location>
</feature>
<organism evidence="2 3">
    <name type="scientific">Owenia fusiformis</name>
    <name type="common">Polychaete worm</name>
    <dbReference type="NCBI Taxonomy" id="6347"/>
    <lineage>
        <taxon>Eukaryota</taxon>
        <taxon>Metazoa</taxon>
        <taxon>Spiralia</taxon>
        <taxon>Lophotrochozoa</taxon>
        <taxon>Annelida</taxon>
        <taxon>Polychaeta</taxon>
        <taxon>Sedentaria</taxon>
        <taxon>Canalipalpata</taxon>
        <taxon>Sabellida</taxon>
        <taxon>Oweniida</taxon>
        <taxon>Oweniidae</taxon>
        <taxon>Owenia</taxon>
    </lineage>
</organism>
<accession>A0A8S4NQT4</accession>
<feature type="region of interest" description="Disordered" evidence="1">
    <location>
        <begin position="211"/>
        <end position="278"/>
    </location>
</feature>
<reference evidence="2" key="1">
    <citation type="submission" date="2022-03" db="EMBL/GenBank/DDBJ databases">
        <authorList>
            <person name="Martin C."/>
        </authorList>
    </citation>
    <scope>NUCLEOTIDE SEQUENCE</scope>
</reference>